<sequence length="216" mass="24577">MNTDSPTPPSRRISVVRQKAKDEQRRWIVNAAEEVFSESGYHDASLTMIARRAEIAVGTIYLYFRDKSDLYGCVLLERMTQMVKAFESALTSSESAAECLRRGIHAQFAFHDANRTFFEIFLHQHQVQQSPLHKEHWEEMEALKLHNLGVIEDCILRGQSRVELKPGSPRLLAVAYLGITLQMTRQFIRENTDALLIDSADFAADCFLYGAASLPQ</sequence>
<dbReference type="InParanoid" id="A0A146GD96"/>
<evidence type="ECO:0000259" key="5">
    <source>
        <dbReference type="PROSITE" id="PS50977"/>
    </source>
</evidence>
<dbReference type="InterPro" id="IPR009057">
    <property type="entry name" value="Homeodomain-like_sf"/>
</dbReference>
<evidence type="ECO:0000313" key="6">
    <source>
        <dbReference type="EMBL" id="GAT35539.1"/>
    </source>
</evidence>
<dbReference type="SUPFAM" id="SSF46689">
    <property type="entry name" value="Homeodomain-like"/>
    <property type="match status" value="1"/>
</dbReference>
<evidence type="ECO:0000256" key="3">
    <source>
        <dbReference type="ARBA" id="ARBA00023163"/>
    </source>
</evidence>
<feature type="DNA-binding region" description="H-T-H motif" evidence="4">
    <location>
        <begin position="45"/>
        <end position="64"/>
    </location>
</feature>
<dbReference type="Gene3D" id="1.10.357.10">
    <property type="entry name" value="Tetracycline Repressor, domain 2"/>
    <property type="match status" value="1"/>
</dbReference>
<dbReference type="PANTHER" id="PTHR30055:SF234">
    <property type="entry name" value="HTH-TYPE TRANSCRIPTIONAL REGULATOR BETI"/>
    <property type="match status" value="1"/>
</dbReference>
<dbReference type="GO" id="GO:0000976">
    <property type="term" value="F:transcription cis-regulatory region binding"/>
    <property type="evidence" value="ECO:0007669"/>
    <property type="project" value="TreeGrafter"/>
</dbReference>
<dbReference type="PROSITE" id="PS01081">
    <property type="entry name" value="HTH_TETR_1"/>
    <property type="match status" value="1"/>
</dbReference>
<reference evidence="7" key="1">
    <citation type="journal article" date="2017" name="Genome Announc.">
        <title>Draft Genome Sequence of Terrimicrobium sacchariphilum NM-5T, a Facultative Anaerobic Soil Bacterium of the Class Spartobacteria.</title>
        <authorList>
            <person name="Qiu Y.L."/>
            <person name="Tourlousse D.M."/>
            <person name="Matsuura N."/>
            <person name="Ohashi A."/>
            <person name="Sekiguchi Y."/>
        </authorList>
    </citation>
    <scope>NUCLEOTIDE SEQUENCE [LARGE SCALE GENOMIC DNA]</scope>
    <source>
        <strain evidence="7">NM-5</strain>
    </source>
</reference>
<dbReference type="STRING" id="690879.TSACC_3610"/>
<keyword evidence="1" id="KW-0805">Transcription regulation</keyword>
<keyword evidence="3" id="KW-0804">Transcription</keyword>
<dbReference type="InterPro" id="IPR023772">
    <property type="entry name" value="DNA-bd_HTH_TetR-type_CS"/>
</dbReference>
<dbReference type="InterPro" id="IPR050109">
    <property type="entry name" value="HTH-type_TetR-like_transc_reg"/>
</dbReference>
<evidence type="ECO:0000256" key="1">
    <source>
        <dbReference type="ARBA" id="ARBA00023015"/>
    </source>
</evidence>
<protein>
    <submittedName>
        <fullName evidence="6">DNA-binding transcriptional regulator, AcrR family</fullName>
    </submittedName>
</protein>
<dbReference type="SUPFAM" id="SSF48498">
    <property type="entry name" value="Tetracyclin repressor-like, C-terminal domain"/>
    <property type="match status" value="1"/>
</dbReference>
<evidence type="ECO:0000256" key="4">
    <source>
        <dbReference type="PROSITE-ProRule" id="PRU00335"/>
    </source>
</evidence>
<dbReference type="AlphaFoldDB" id="A0A146GD96"/>
<keyword evidence="2 4" id="KW-0238">DNA-binding</keyword>
<dbReference type="GO" id="GO:0003700">
    <property type="term" value="F:DNA-binding transcription factor activity"/>
    <property type="evidence" value="ECO:0007669"/>
    <property type="project" value="TreeGrafter"/>
</dbReference>
<keyword evidence="7" id="KW-1185">Reference proteome</keyword>
<evidence type="ECO:0000256" key="2">
    <source>
        <dbReference type="ARBA" id="ARBA00023125"/>
    </source>
</evidence>
<gene>
    <name evidence="6" type="ORF">TSACC_3610</name>
</gene>
<name>A0A146GD96_TERSA</name>
<proteinExistence type="predicted"/>
<dbReference type="PROSITE" id="PS50977">
    <property type="entry name" value="HTH_TETR_2"/>
    <property type="match status" value="1"/>
</dbReference>
<dbReference type="Pfam" id="PF00440">
    <property type="entry name" value="TetR_N"/>
    <property type="match status" value="1"/>
</dbReference>
<evidence type="ECO:0000313" key="7">
    <source>
        <dbReference type="Proteomes" id="UP000076023"/>
    </source>
</evidence>
<dbReference type="PRINTS" id="PR00455">
    <property type="entry name" value="HTHTETR"/>
</dbReference>
<dbReference type="PANTHER" id="PTHR30055">
    <property type="entry name" value="HTH-TYPE TRANSCRIPTIONAL REGULATOR RUTR"/>
    <property type="match status" value="1"/>
</dbReference>
<accession>A0A146GD96</accession>
<dbReference type="InterPro" id="IPR036271">
    <property type="entry name" value="Tet_transcr_reg_TetR-rel_C_sf"/>
</dbReference>
<dbReference type="RefSeq" id="WP_075081338.1">
    <property type="nucleotide sequence ID" value="NZ_BDCO01000003.1"/>
</dbReference>
<dbReference type="Proteomes" id="UP000076023">
    <property type="component" value="Unassembled WGS sequence"/>
</dbReference>
<dbReference type="EMBL" id="BDCO01000003">
    <property type="protein sequence ID" value="GAT35539.1"/>
    <property type="molecule type" value="Genomic_DNA"/>
</dbReference>
<feature type="domain" description="HTH tetR-type" evidence="5">
    <location>
        <begin position="22"/>
        <end position="82"/>
    </location>
</feature>
<dbReference type="Gene3D" id="1.10.10.60">
    <property type="entry name" value="Homeodomain-like"/>
    <property type="match status" value="1"/>
</dbReference>
<dbReference type="InterPro" id="IPR001647">
    <property type="entry name" value="HTH_TetR"/>
</dbReference>
<organism evidence="6 7">
    <name type="scientific">Terrimicrobium sacchariphilum</name>
    <dbReference type="NCBI Taxonomy" id="690879"/>
    <lineage>
        <taxon>Bacteria</taxon>
        <taxon>Pseudomonadati</taxon>
        <taxon>Verrucomicrobiota</taxon>
        <taxon>Terrimicrobiia</taxon>
        <taxon>Terrimicrobiales</taxon>
        <taxon>Terrimicrobiaceae</taxon>
        <taxon>Terrimicrobium</taxon>
    </lineage>
</organism>
<comment type="caution">
    <text evidence="6">The sequence shown here is derived from an EMBL/GenBank/DDBJ whole genome shotgun (WGS) entry which is preliminary data.</text>
</comment>